<proteinExistence type="predicted"/>
<name>A0A8S1KJ25_PARPR</name>
<gene>
    <name evidence="1" type="ORF">PPRIM_AZ9-3.1.T0230017</name>
</gene>
<dbReference type="OMA" id="MIFVIYY"/>
<organism evidence="1 2">
    <name type="scientific">Paramecium primaurelia</name>
    <dbReference type="NCBI Taxonomy" id="5886"/>
    <lineage>
        <taxon>Eukaryota</taxon>
        <taxon>Sar</taxon>
        <taxon>Alveolata</taxon>
        <taxon>Ciliophora</taxon>
        <taxon>Intramacronucleata</taxon>
        <taxon>Oligohymenophorea</taxon>
        <taxon>Peniculida</taxon>
        <taxon>Parameciidae</taxon>
        <taxon>Paramecium</taxon>
    </lineage>
</organism>
<sequence length="124" mass="14862">MEIHQLLVVMITLSAYGMQRQDKKLNHLIKTTKIFLHNLKYHFRIAHYYQMIFVIYYYLFEPDRTILRICQNPLLEAQGTLILQGEFINHQGKYLKPFFKSKGGCLLETIKNFDIKKKEDCIVY</sequence>
<comment type="caution">
    <text evidence="1">The sequence shown here is derived from an EMBL/GenBank/DDBJ whole genome shotgun (WGS) entry which is preliminary data.</text>
</comment>
<accession>A0A8S1KJ25</accession>
<evidence type="ECO:0000313" key="1">
    <source>
        <dbReference type="EMBL" id="CAD8055118.1"/>
    </source>
</evidence>
<keyword evidence="2" id="KW-1185">Reference proteome</keyword>
<dbReference type="Proteomes" id="UP000688137">
    <property type="component" value="Unassembled WGS sequence"/>
</dbReference>
<evidence type="ECO:0000313" key="2">
    <source>
        <dbReference type="Proteomes" id="UP000688137"/>
    </source>
</evidence>
<reference evidence="1" key="1">
    <citation type="submission" date="2021-01" db="EMBL/GenBank/DDBJ databases">
        <authorList>
            <consortium name="Genoscope - CEA"/>
            <person name="William W."/>
        </authorList>
    </citation>
    <scope>NUCLEOTIDE SEQUENCE</scope>
</reference>
<dbReference type="EMBL" id="CAJJDM010000021">
    <property type="protein sequence ID" value="CAD8055118.1"/>
    <property type="molecule type" value="Genomic_DNA"/>
</dbReference>
<protein>
    <submittedName>
        <fullName evidence="1">Uncharacterized protein</fullName>
    </submittedName>
</protein>
<dbReference type="AlphaFoldDB" id="A0A8S1KJ25"/>